<evidence type="ECO:0000256" key="1">
    <source>
        <dbReference type="ARBA" id="ARBA00022801"/>
    </source>
</evidence>
<keyword evidence="4" id="KW-1185">Reference proteome</keyword>
<dbReference type="Gene3D" id="3.40.50.850">
    <property type="entry name" value="Isochorismatase-like"/>
    <property type="match status" value="1"/>
</dbReference>
<keyword evidence="1 3" id="KW-0378">Hydrolase</keyword>
<comment type="caution">
    <text evidence="3">The sequence shown here is derived from an EMBL/GenBank/DDBJ whole genome shotgun (WGS) entry which is preliminary data.</text>
</comment>
<reference evidence="3 4" key="1">
    <citation type="submission" date="2021-02" db="EMBL/GenBank/DDBJ databases">
        <authorList>
            <person name="Vanwijnsberghe S."/>
        </authorList>
    </citation>
    <scope>NUCLEOTIDE SEQUENCE [LARGE SCALE GENOMIC DNA]</scope>
    <source>
        <strain evidence="3 4">R-69658</strain>
    </source>
</reference>
<evidence type="ECO:0000313" key="3">
    <source>
        <dbReference type="EMBL" id="CAE6849312.1"/>
    </source>
</evidence>
<sequence>MHESIPAQVAFESLSSTIPDIDFTDCTATALVVVDVQYSDAAPNRGWVKACEAIEPGSMHYYLERLERTTIPAIRTLLDAFRRMGRPVIHLAIGSAYRDMRDCPIRFREWSGMLERASGIENLWWTGNPDYAFREEVAPLDGETVIRKTTQGAFNGSEIQNVLDRMGIKNLVFTGVVTSCCVETTARDAADRGFGCALVSDACADCDPVMHDAALSNFGLYFGKIVPTADDLVRTLTEKGAHVADNWNRSHRR</sequence>
<gene>
    <name evidence="3" type="primary">rutB_5</name>
    <name evidence="3" type="ORF">R69658_07082</name>
</gene>
<dbReference type="InterPro" id="IPR000868">
    <property type="entry name" value="Isochorismatase-like_dom"/>
</dbReference>
<dbReference type="PANTHER" id="PTHR43540:SF1">
    <property type="entry name" value="ISOCHORISMATASE HYDROLASE"/>
    <property type="match status" value="1"/>
</dbReference>
<dbReference type="RefSeq" id="WP_200622046.1">
    <property type="nucleotide sequence ID" value="NZ_CAJNAU010000116.1"/>
</dbReference>
<organism evidence="3 4">
    <name type="scientific">Paraburkholderia aspalathi</name>
    <dbReference type="NCBI Taxonomy" id="1324617"/>
    <lineage>
        <taxon>Bacteria</taxon>
        <taxon>Pseudomonadati</taxon>
        <taxon>Pseudomonadota</taxon>
        <taxon>Betaproteobacteria</taxon>
        <taxon>Burkholderiales</taxon>
        <taxon>Burkholderiaceae</taxon>
        <taxon>Paraburkholderia</taxon>
    </lineage>
</organism>
<dbReference type="EMBL" id="CAJNAU010000116">
    <property type="protein sequence ID" value="CAE6849312.1"/>
    <property type="molecule type" value="Genomic_DNA"/>
</dbReference>
<protein>
    <submittedName>
        <fullName evidence="3">Peroxyureidoacrylate/ureidoacrylate amidohydrolase RutB</fullName>
        <ecNumber evidence="3">3.5.1.110</ecNumber>
    </submittedName>
</protein>
<proteinExistence type="predicted"/>
<dbReference type="SUPFAM" id="SSF52499">
    <property type="entry name" value="Isochorismatase-like hydrolases"/>
    <property type="match status" value="1"/>
</dbReference>
<dbReference type="InterPro" id="IPR036380">
    <property type="entry name" value="Isochorismatase-like_sf"/>
</dbReference>
<accession>A0ABM8T136</accession>
<dbReference type="Pfam" id="PF00857">
    <property type="entry name" value="Isochorismatase"/>
    <property type="match status" value="1"/>
</dbReference>
<evidence type="ECO:0000259" key="2">
    <source>
        <dbReference type="Pfam" id="PF00857"/>
    </source>
</evidence>
<dbReference type="GO" id="GO:0016787">
    <property type="term" value="F:hydrolase activity"/>
    <property type="evidence" value="ECO:0007669"/>
    <property type="project" value="UniProtKB-KW"/>
</dbReference>
<dbReference type="CDD" id="cd00431">
    <property type="entry name" value="cysteine_hydrolases"/>
    <property type="match status" value="1"/>
</dbReference>
<dbReference type="InterPro" id="IPR050272">
    <property type="entry name" value="Isochorismatase-like_hydrls"/>
</dbReference>
<dbReference type="PANTHER" id="PTHR43540">
    <property type="entry name" value="PEROXYUREIDOACRYLATE/UREIDOACRYLATE AMIDOHYDROLASE-RELATED"/>
    <property type="match status" value="1"/>
</dbReference>
<evidence type="ECO:0000313" key="4">
    <source>
        <dbReference type="Proteomes" id="UP000674425"/>
    </source>
</evidence>
<name>A0ABM8T136_9BURK</name>
<dbReference type="EC" id="3.5.1.110" evidence="3"/>
<dbReference type="Proteomes" id="UP000674425">
    <property type="component" value="Unassembled WGS sequence"/>
</dbReference>
<feature type="domain" description="Isochorismatase-like" evidence="2">
    <location>
        <begin position="29"/>
        <end position="229"/>
    </location>
</feature>